<evidence type="ECO:0000313" key="4">
    <source>
        <dbReference type="Proteomes" id="UP000217103"/>
    </source>
</evidence>
<evidence type="ECO:0000313" key="3">
    <source>
        <dbReference type="EMBL" id="SDQ55455.1"/>
    </source>
</evidence>
<keyword evidence="4" id="KW-1185">Reference proteome</keyword>
<accession>A0A1H1BU42</accession>
<dbReference type="EMBL" id="FNKK01000002">
    <property type="protein sequence ID" value="SDQ55455.1"/>
    <property type="molecule type" value="Genomic_DNA"/>
</dbReference>
<dbReference type="Pfam" id="PF13560">
    <property type="entry name" value="HTH_31"/>
    <property type="match status" value="1"/>
</dbReference>
<dbReference type="OrthoDB" id="3406160at2"/>
<organism evidence="3 4">
    <name type="scientific">Thermostaphylospora chromogena</name>
    <dbReference type="NCBI Taxonomy" id="35622"/>
    <lineage>
        <taxon>Bacteria</taxon>
        <taxon>Bacillati</taxon>
        <taxon>Actinomycetota</taxon>
        <taxon>Actinomycetes</taxon>
        <taxon>Streptosporangiales</taxon>
        <taxon>Thermomonosporaceae</taxon>
        <taxon>Thermostaphylospora</taxon>
    </lineage>
</organism>
<gene>
    <name evidence="3" type="ORF">SAMN04489764_1126</name>
</gene>
<dbReference type="InterPro" id="IPR035992">
    <property type="entry name" value="Ricin_B-like_lectins"/>
</dbReference>
<dbReference type="CDD" id="cd00161">
    <property type="entry name" value="beta-trefoil_Ricin-like"/>
    <property type="match status" value="1"/>
</dbReference>
<dbReference type="SUPFAM" id="SSF50370">
    <property type="entry name" value="Ricin B-like lectins"/>
    <property type="match status" value="1"/>
</dbReference>
<evidence type="ECO:0000256" key="1">
    <source>
        <dbReference type="SAM" id="MobiDB-lite"/>
    </source>
</evidence>
<keyword evidence="2" id="KW-1133">Transmembrane helix</keyword>
<reference evidence="3 4" key="1">
    <citation type="submission" date="2016-10" db="EMBL/GenBank/DDBJ databases">
        <authorList>
            <person name="de Groot N.N."/>
        </authorList>
    </citation>
    <scope>NUCLEOTIDE SEQUENCE [LARGE SCALE GENOMIC DNA]</scope>
    <source>
        <strain evidence="3 4">DSM 43794</strain>
    </source>
</reference>
<keyword evidence="2" id="KW-0472">Membrane</keyword>
<protein>
    <submittedName>
        <fullName evidence="3">Helix-turn-helix domain-containing protein</fullName>
    </submittedName>
</protein>
<dbReference type="Proteomes" id="UP000217103">
    <property type="component" value="Unassembled WGS sequence"/>
</dbReference>
<sequence length="350" mass="37053">MDEAGSPPDPANAATAAEYVAALARLRRWSGLTYRQLAAKTGGALPPSTMAGVLGRTTLPREDFVVAFVTACGLDEAQIDRWVRARRNLAAGVAGESAPVARKPGPRADVPAGAAPEPAAETPAAEPSAPQEPRRTARAAARRWWPAFVAAAGVAAVLVTALTIPGGAGETSEGQASAGRAVSGPTSDGLRDGWYRMSPVHVIDRDLCIGEGRERSGRTDRPLAVQRPCADLTPDTYLKAVGAGVYEIQWHHPEHGVGCLTVDQAHVGDRTLLAPADCTEAAHQRFLLEPERAGRGYVLRPVHSGKCVGLLYGEADVHSGAELAQQTCSGRRDQIFRFEPADRPDWLETD</sequence>
<name>A0A1H1BU42_9ACTN</name>
<evidence type="ECO:0000256" key="2">
    <source>
        <dbReference type="SAM" id="Phobius"/>
    </source>
</evidence>
<dbReference type="RefSeq" id="WP_093258083.1">
    <property type="nucleotide sequence ID" value="NZ_FNKK01000002.1"/>
</dbReference>
<dbReference type="Gene3D" id="2.80.10.50">
    <property type="match status" value="1"/>
</dbReference>
<feature type="region of interest" description="Disordered" evidence="1">
    <location>
        <begin position="93"/>
        <end position="137"/>
    </location>
</feature>
<proteinExistence type="predicted"/>
<keyword evidence="2" id="KW-0812">Transmembrane</keyword>
<feature type="transmembrane region" description="Helical" evidence="2">
    <location>
        <begin position="144"/>
        <end position="164"/>
    </location>
</feature>
<feature type="compositionally biased region" description="Low complexity" evidence="1">
    <location>
        <begin position="111"/>
        <end position="131"/>
    </location>
</feature>
<dbReference type="AlphaFoldDB" id="A0A1H1BU42"/>